<dbReference type="SUPFAM" id="SSF55729">
    <property type="entry name" value="Acyl-CoA N-acyltransferases (Nat)"/>
    <property type="match status" value="1"/>
</dbReference>
<organism evidence="1 2">
    <name type="scientific">Pseudomonas lutea</name>
    <dbReference type="NCBI Taxonomy" id="243924"/>
    <lineage>
        <taxon>Bacteria</taxon>
        <taxon>Pseudomonadati</taxon>
        <taxon>Pseudomonadota</taxon>
        <taxon>Gammaproteobacteria</taxon>
        <taxon>Pseudomonadales</taxon>
        <taxon>Pseudomonadaceae</taxon>
        <taxon>Pseudomonas</taxon>
    </lineage>
</organism>
<sequence length="167" mass="17862">MPDSGSEIRCEKVDSKKFREALGEASTLALDIPGGSEVVASINTLTNMRANDNAEAQANVAYFVAYEGIDDAVGLMVMSKASGVWTIEDLFSGVLRRGLGTLLARYGMAHAIRDYGRTPNCEIRLISLDAASCAFWKKIGFVMLPGVASGHGGMVYRVSNSRPVTPV</sequence>
<dbReference type="RefSeq" id="WP_191943901.1">
    <property type="nucleotide sequence ID" value="NZ_JACYNP010000003.1"/>
</dbReference>
<name>A0ABR9A5Y9_9PSED</name>
<dbReference type="Proteomes" id="UP000625247">
    <property type="component" value="Unassembled WGS sequence"/>
</dbReference>
<protein>
    <recommendedName>
        <fullName evidence="3">N-acetyltransferase domain-containing protein</fullName>
    </recommendedName>
</protein>
<reference evidence="1 2" key="1">
    <citation type="journal article" date="2020" name="FEMS Microbiol. Ecol.">
        <title>Temporal dynamics of bacterial communities during seed development and maturation.</title>
        <authorList>
            <person name="Chesneau G."/>
            <person name="Torres-Cortes G."/>
            <person name="Briand M."/>
            <person name="Darrasse A."/>
            <person name="Preveaux A."/>
            <person name="Marais C."/>
            <person name="Jacques M.A."/>
            <person name="Shade A."/>
            <person name="Barret M."/>
        </authorList>
    </citation>
    <scope>NUCLEOTIDE SEQUENCE [LARGE SCALE GENOMIC DNA]</scope>
    <source>
        <strain evidence="1 2">CFBP13723</strain>
    </source>
</reference>
<accession>A0ABR9A5Y9</accession>
<keyword evidence="2" id="KW-1185">Reference proteome</keyword>
<evidence type="ECO:0000313" key="2">
    <source>
        <dbReference type="Proteomes" id="UP000625247"/>
    </source>
</evidence>
<proteinExistence type="predicted"/>
<comment type="caution">
    <text evidence="1">The sequence shown here is derived from an EMBL/GenBank/DDBJ whole genome shotgun (WGS) entry which is preliminary data.</text>
</comment>
<evidence type="ECO:0000313" key="1">
    <source>
        <dbReference type="EMBL" id="MBD8121360.1"/>
    </source>
</evidence>
<dbReference type="InterPro" id="IPR016181">
    <property type="entry name" value="Acyl_CoA_acyltransferase"/>
</dbReference>
<evidence type="ECO:0008006" key="3">
    <source>
        <dbReference type="Google" id="ProtNLM"/>
    </source>
</evidence>
<gene>
    <name evidence="1" type="ORF">IFT62_09065</name>
</gene>
<dbReference type="EMBL" id="JACYNP010000003">
    <property type="protein sequence ID" value="MBD8121360.1"/>
    <property type="molecule type" value="Genomic_DNA"/>
</dbReference>